<dbReference type="OrthoDB" id="5196392at2"/>
<evidence type="ECO:0008006" key="7">
    <source>
        <dbReference type="Google" id="ProtNLM"/>
    </source>
</evidence>
<dbReference type="AlphaFoldDB" id="A0A5S9R7M2"/>
<evidence type="ECO:0000256" key="1">
    <source>
        <dbReference type="ARBA" id="ARBA00004370"/>
    </source>
</evidence>
<dbReference type="PANTHER" id="PTHR37042:SF4">
    <property type="entry name" value="OUTER MEMBRANE PROTEIN RV1973"/>
    <property type="match status" value="1"/>
</dbReference>
<sequence length="215" mass="22341">MSDGDSEKDKDVDATVVADDGGVGDEPGDTDTESADVTPSSETVDDSPRSSRRGVRSKVTAVLLAGALLGSAGLAGWLYVNQYRPDEQTDAAAAKVALDAATTGTIALLSYSPESLDQDFAAAKARLTGDFLSYYTQFTEQIVTPAATEKSVKTAASVARAAVSEIHPDSAEVLVFINQTTTSKENPDGAFAASSVKVGLTKIDGAWLIESFDPV</sequence>
<name>A0A5S9R7M2_MYCVN</name>
<evidence type="ECO:0000313" key="6">
    <source>
        <dbReference type="Proteomes" id="UP000430146"/>
    </source>
</evidence>
<dbReference type="PANTHER" id="PTHR37042">
    <property type="entry name" value="OUTER MEMBRANE PROTEIN RV1973"/>
    <property type="match status" value="1"/>
</dbReference>
<keyword evidence="6" id="KW-1185">Reference proteome</keyword>
<protein>
    <recommendedName>
        <fullName evidence="7">Twin-arginine translocation pathway signal</fullName>
    </recommendedName>
</protein>
<evidence type="ECO:0000313" key="5">
    <source>
        <dbReference type="EMBL" id="CAA0130828.1"/>
    </source>
</evidence>
<dbReference type="GO" id="GO:0016020">
    <property type="term" value="C:membrane"/>
    <property type="evidence" value="ECO:0007669"/>
    <property type="project" value="UniProtKB-SubCell"/>
</dbReference>
<evidence type="ECO:0000256" key="2">
    <source>
        <dbReference type="ARBA" id="ARBA00023136"/>
    </source>
</evidence>
<feature type="transmembrane region" description="Helical" evidence="4">
    <location>
        <begin position="59"/>
        <end position="80"/>
    </location>
</feature>
<proteinExistence type="predicted"/>
<keyword evidence="4" id="KW-1133">Transmembrane helix</keyword>
<gene>
    <name evidence="5" type="ORF">AELLOGFF_05804</name>
</gene>
<evidence type="ECO:0000256" key="3">
    <source>
        <dbReference type="SAM" id="MobiDB-lite"/>
    </source>
</evidence>
<accession>A0A5S9R7M2</accession>
<reference evidence="5 6" key="1">
    <citation type="submission" date="2019-11" db="EMBL/GenBank/DDBJ databases">
        <authorList>
            <person name="Holert J."/>
        </authorList>
    </citation>
    <scope>NUCLEOTIDE SEQUENCE [LARGE SCALE GENOMIC DNA]</scope>
    <source>
        <strain evidence="5">BC8_1</strain>
    </source>
</reference>
<feature type="compositionally biased region" description="Basic and acidic residues" evidence="3">
    <location>
        <begin position="1"/>
        <end position="13"/>
    </location>
</feature>
<dbReference type="Proteomes" id="UP000430146">
    <property type="component" value="Unassembled WGS sequence"/>
</dbReference>
<keyword evidence="4" id="KW-0812">Transmembrane</keyword>
<feature type="compositionally biased region" description="Acidic residues" evidence="3">
    <location>
        <begin position="22"/>
        <end position="34"/>
    </location>
</feature>
<keyword evidence="2 4" id="KW-0472">Membrane</keyword>
<comment type="subcellular location">
    <subcellularLocation>
        <location evidence="1">Membrane</location>
    </subcellularLocation>
</comment>
<organism evidence="5 6">
    <name type="scientific">Mycolicibacterium vanbaalenii</name>
    <name type="common">Mycobacterium vanbaalenii</name>
    <dbReference type="NCBI Taxonomy" id="110539"/>
    <lineage>
        <taxon>Bacteria</taxon>
        <taxon>Bacillati</taxon>
        <taxon>Actinomycetota</taxon>
        <taxon>Actinomycetes</taxon>
        <taxon>Mycobacteriales</taxon>
        <taxon>Mycobacteriaceae</taxon>
        <taxon>Mycolicibacterium</taxon>
    </lineage>
</organism>
<dbReference type="EMBL" id="CACSIP010000040">
    <property type="protein sequence ID" value="CAA0130828.1"/>
    <property type="molecule type" value="Genomic_DNA"/>
</dbReference>
<feature type="region of interest" description="Disordered" evidence="3">
    <location>
        <begin position="1"/>
        <end position="55"/>
    </location>
</feature>
<evidence type="ECO:0000256" key="4">
    <source>
        <dbReference type="SAM" id="Phobius"/>
    </source>
</evidence>
<dbReference type="RefSeq" id="WP_159233749.1">
    <property type="nucleotide sequence ID" value="NZ_CACSIP010000040.1"/>
</dbReference>